<dbReference type="InterPro" id="IPR001509">
    <property type="entry name" value="Epimerase_deHydtase"/>
</dbReference>
<protein>
    <recommendedName>
        <fullName evidence="7">Sulfotransferase</fullName>
    </recommendedName>
</protein>
<proteinExistence type="inferred from homology"/>
<evidence type="ECO:0000256" key="2">
    <source>
        <dbReference type="ARBA" id="ARBA00022679"/>
    </source>
</evidence>
<dbReference type="Pfam" id="PF01370">
    <property type="entry name" value="Epimerase"/>
    <property type="match status" value="1"/>
</dbReference>
<name>A0A819SDR9_9BILA</name>
<organism evidence="5 6">
    <name type="scientific">Rotaria sordida</name>
    <dbReference type="NCBI Taxonomy" id="392033"/>
    <lineage>
        <taxon>Eukaryota</taxon>
        <taxon>Metazoa</taxon>
        <taxon>Spiralia</taxon>
        <taxon>Gnathifera</taxon>
        <taxon>Rotifera</taxon>
        <taxon>Eurotatoria</taxon>
        <taxon>Bdelloidea</taxon>
        <taxon>Philodinida</taxon>
        <taxon>Philodinidae</taxon>
        <taxon>Rotaria</taxon>
    </lineage>
</organism>
<dbReference type="Gene3D" id="3.40.50.300">
    <property type="entry name" value="P-loop containing nucleotide triphosphate hydrolases"/>
    <property type="match status" value="1"/>
</dbReference>
<gene>
    <name evidence="5" type="ORF">JBS370_LOCUS29568</name>
</gene>
<evidence type="ECO:0008006" key="7">
    <source>
        <dbReference type="Google" id="ProtNLM"/>
    </source>
</evidence>
<evidence type="ECO:0000259" key="3">
    <source>
        <dbReference type="Pfam" id="PF00685"/>
    </source>
</evidence>
<comment type="caution">
    <text evidence="5">The sequence shown here is derived from an EMBL/GenBank/DDBJ whole genome shotgun (WGS) entry which is preliminary data.</text>
</comment>
<dbReference type="Gene3D" id="3.40.50.720">
    <property type="entry name" value="NAD(P)-binding Rossmann-like Domain"/>
    <property type="match status" value="1"/>
</dbReference>
<dbReference type="SUPFAM" id="SSF51735">
    <property type="entry name" value="NAD(P)-binding Rossmann-fold domains"/>
    <property type="match status" value="1"/>
</dbReference>
<dbReference type="InterPro" id="IPR036291">
    <property type="entry name" value="NAD(P)-bd_dom_sf"/>
</dbReference>
<comment type="similarity">
    <text evidence="1">Belongs to the sulfotransferase 1 family.</text>
</comment>
<keyword evidence="2" id="KW-0808">Transferase</keyword>
<feature type="domain" description="Sulfotransferase" evidence="3">
    <location>
        <begin position="35"/>
        <end position="122"/>
    </location>
</feature>
<dbReference type="PANTHER" id="PTHR11783">
    <property type="entry name" value="SULFOTRANSFERASE SULT"/>
    <property type="match status" value="1"/>
</dbReference>
<sequence>MTESFRKIQIIEGIPVSVHCNAETFRSALKYKAQPDDIFLVVYPKSGTTWMQVILYTLMNDGKPFDTNMAEYFARTPSLELIGERGMKNMHRPCAIKTHLPFNRVPYNENAKYICAVRNPKDLENTPITKGQQPILPSKEKFYVCDITDENQISRIIQENQIKIIIHLAALLEADTVEKINHINCYGTKLLFDIATKQEHMEMIIYASSIMTVFGYLENEPYSSLAKNIQPKQLLKKITINDPSIPSHFNPSFESYSNSKIYGEELARQYSSTETINFKFICARFGWINTTDDVTSDLYDWSDKSFEIYFVSSNNDYCWVDIDNFQQNLDYMPQDGAKWKTT</sequence>
<dbReference type="Pfam" id="PF00685">
    <property type="entry name" value="Sulfotransfer_1"/>
    <property type="match status" value="1"/>
</dbReference>
<dbReference type="InterPro" id="IPR027417">
    <property type="entry name" value="P-loop_NTPase"/>
</dbReference>
<evidence type="ECO:0000313" key="6">
    <source>
        <dbReference type="Proteomes" id="UP000663836"/>
    </source>
</evidence>
<dbReference type="Proteomes" id="UP000663836">
    <property type="component" value="Unassembled WGS sequence"/>
</dbReference>
<dbReference type="InterPro" id="IPR000863">
    <property type="entry name" value="Sulfotransferase_dom"/>
</dbReference>
<dbReference type="EMBL" id="CAJOBD010006421">
    <property type="protein sequence ID" value="CAF4060585.1"/>
    <property type="molecule type" value="Genomic_DNA"/>
</dbReference>
<accession>A0A819SDR9</accession>
<evidence type="ECO:0000313" key="5">
    <source>
        <dbReference type="EMBL" id="CAF4060585.1"/>
    </source>
</evidence>
<feature type="domain" description="NAD-dependent epimerase/dehydratase" evidence="4">
    <location>
        <begin position="135"/>
        <end position="279"/>
    </location>
</feature>
<evidence type="ECO:0000259" key="4">
    <source>
        <dbReference type="Pfam" id="PF01370"/>
    </source>
</evidence>
<reference evidence="5" key="1">
    <citation type="submission" date="2021-02" db="EMBL/GenBank/DDBJ databases">
        <authorList>
            <person name="Nowell W R."/>
        </authorList>
    </citation>
    <scope>NUCLEOTIDE SEQUENCE</scope>
</reference>
<dbReference type="AlphaFoldDB" id="A0A819SDR9"/>
<dbReference type="SUPFAM" id="SSF52540">
    <property type="entry name" value="P-loop containing nucleoside triphosphate hydrolases"/>
    <property type="match status" value="1"/>
</dbReference>
<evidence type="ECO:0000256" key="1">
    <source>
        <dbReference type="ARBA" id="ARBA00005771"/>
    </source>
</evidence>
<dbReference type="GO" id="GO:0008146">
    <property type="term" value="F:sulfotransferase activity"/>
    <property type="evidence" value="ECO:0007669"/>
    <property type="project" value="InterPro"/>
</dbReference>